<dbReference type="Gene3D" id="1.25.40.10">
    <property type="entry name" value="Tetratricopeptide repeat domain"/>
    <property type="match status" value="3"/>
</dbReference>
<evidence type="ECO:0000313" key="2">
    <source>
        <dbReference type="EMBL" id="CAE8610623.1"/>
    </source>
</evidence>
<evidence type="ECO:0008006" key="4">
    <source>
        <dbReference type="Google" id="ProtNLM"/>
    </source>
</evidence>
<dbReference type="InterPro" id="IPR011990">
    <property type="entry name" value="TPR-like_helical_dom_sf"/>
</dbReference>
<name>A0A813FFH6_POLGL</name>
<dbReference type="Proteomes" id="UP000654075">
    <property type="component" value="Unassembled WGS sequence"/>
</dbReference>
<accession>A0A813FFH6</accession>
<evidence type="ECO:0000313" key="3">
    <source>
        <dbReference type="Proteomes" id="UP000654075"/>
    </source>
</evidence>
<keyword evidence="1" id="KW-0677">Repeat</keyword>
<protein>
    <recommendedName>
        <fullName evidence="4">Pentatricopeptide repeat-containing protein, chloroplastic</fullName>
    </recommendedName>
</protein>
<evidence type="ECO:0000256" key="1">
    <source>
        <dbReference type="ARBA" id="ARBA00022737"/>
    </source>
</evidence>
<sequence>MEEAFAAAPLGAVISACSRTASWEAALSALSWGRLQSLRPGLLASNAAVSACARSARWREACEMWQGTLRRRGLSPDLVTCGAVLSACGGVGGVGGRWQQATAAVGEAMKSRLRVDVVACGAVLSACAASAFWEQALALLAGAAATALAASVVAANSVATACERGGQWAQALLLLIAMRRLQLRSDATTWNSISSACVGAKQWRQALLMPRRLCQEAGQLDIVSCNGQMASCAEGRQWHSALHLLHELCGGRTPDILPDEFTFTAAIDACRWSWTRTLELLQEMEKRVLRPGLEAYNAAIQACSSRISVGAKAWPLHLLTRMQLDALEPNHLTWQAVIISCQSRWERDQLPGLLDQLQCHSIRKFRRGHAQDKSVKEASWR</sequence>
<dbReference type="EMBL" id="CAJNNV010024789">
    <property type="protein sequence ID" value="CAE8610623.1"/>
    <property type="molecule type" value="Genomic_DNA"/>
</dbReference>
<comment type="caution">
    <text evidence="2">The sequence shown here is derived from an EMBL/GenBank/DDBJ whole genome shotgun (WGS) entry which is preliminary data.</text>
</comment>
<proteinExistence type="predicted"/>
<dbReference type="PANTHER" id="PTHR47447">
    <property type="entry name" value="OS03G0856100 PROTEIN"/>
    <property type="match status" value="1"/>
</dbReference>
<dbReference type="PANTHER" id="PTHR47447:SF24">
    <property type="entry name" value="PENTATRICOPEPTIDE REPEAT-CONTAINING PROTEIN"/>
    <property type="match status" value="1"/>
</dbReference>
<reference evidence="2" key="1">
    <citation type="submission" date="2021-02" db="EMBL/GenBank/DDBJ databases">
        <authorList>
            <person name="Dougan E. K."/>
            <person name="Rhodes N."/>
            <person name="Thang M."/>
            <person name="Chan C."/>
        </authorList>
    </citation>
    <scope>NUCLEOTIDE SEQUENCE</scope>
</reference>
<organism evidence="2 3">
    <name type="scientific">Polarella glacialis</name>
    <name type="common">Dinoflagellate</name>
    <dbReference type="NCBI Taxonomy" id="89957"/>
    <lineage>
        <taxon>Eukaryota</taxon>
        <taxon>Sar</taxon>
        <taxon>Alveolata</taxon>
        <taxon>Dinophyceae</taxon>
        <taxon>Suessiales</taxon>
        <taxon>Suessiaceae</taxon>
        <taxon>Polarella</taxon>
    </lineage>
</organism>
<dbReference type="AlphaFoldDB" id="A0A813FFH6"/>
<keyword evidence="3" id="KW-1185">Reference proteome</keyword>
<gene>
    <name evidence="2" type="ORF">PGLA1383_LOCUS28436</name>
</gene>